<dbReference type="SUPFAM" id="SSF56219">
    <property type="entry name" value="DNase I-like"/>
    <property type="match status" value="1"/>
</dbReference>
<feature type="non-terminal residue" evidence="4">
    <location>
        <position position="1810"/>
    </location>
</feature>
<evidence type="ECO:0000259" key="3">
    <source>
        <dbReference type="PROSITE" id="PS50878"/>
    </source>
</evidence>
<dbReference type="Gene3D" id="3.60.10.10">
    <property type="entry name" value="Endonuclease/exonuclease/phosphatase"/>
    <property type="match status" value="1"/>
</dbReference>
<sequence length="1810" mass="195581">MKLIDNDGQGDCLFLAVSEALVAQGRSRRAATDLRNLCVTHLRKHEATYSAFWRGDAPNAEQSDIKSQGFAEYLRLIGRDKAWGGSIELAALASTLNQPIFVVRPLDGEFDIRVFGPTNSKATPLTLWFQHRHYQALVGDVEAVSAQAVKAEVGDPADRGGAPRSVSSLGGCTAASKRTSRVRQAPSTLGGHTDVASTLGGRTIARATRASKQLSAEDVPDCAASSAGGGRTAPNFRGGAPSTLGGRTRASSLGGRTASARVVASTSGAVSQSAGKVGLNCAASSLGGRTASRGSKRPRANDADDDVEGAHQVATPSKHAQCQRRFRENPLAQGVIPRFVCQHCDFVYENPSRNSVSSARAHHLTRFHGGAGLPGAIRVDYGIFRSLSKAECDAERYAWKCPLCRFGLPEGALASKYAKETAVARHRQQRHPSVSDADYQKAACGQAHARLRALARRRASCANKRAVRHDSQPLCPPTGFAFVRRPCLEYPPGRSRGKFTVRRVLQCLKCCHLYASPPPVAASWVPSCCKRAASRPFATRKKEHASRTRTLERRIKAVRATKHGFPVDQLEDLFREALATKVEEVVALVREHHLLVLALQEIDLNSASVASVTAAFKRHGLRFFAGPSNGQCHRVGLVASLECKPLVLHGLSEPSRAVAVLTELRCADSVRKVVFASLYGQVGDLPAASAHAREVISQLSMAGHCWVALGDYNVTLEEDPWAGVLSSLPSARALDEDFACCGPLPLTSPGRVRRIDYGVASSLVAATEVVSFSGCSDHLGTAYGLNLFEPLGCVGPARAPLLAAEVSEQRWLQVWRPFAAGFSKALSTDCTRAWELLSTAAEKALVGSEGLVIVIVPRAVMSRCFWSAFDGFIVGSPTLLVSLTMAFSGDDPLGALELVARLKLLVADEEKQAALKRWSRALEGDFGAQCAWVRRRCALEEEVEQSAVVLGDLEPRTALAPSEVIKQAASDWVPRWTARAARSDDAVRHALRAVPPVAAPQGSFHFEGAVLRGLAKRMKGKACGPDHWRAEDFLHLPSPFWNQLAALWQAVVQRGDVPRPWQRVRIALIPKRAGGCRPLSLLSIAWRTGSAALLEQLSGWSEQWLDHTLCGGVPGRSSKDLIFQLLAGMRQHQDSVVVAQDLEKFFDAIDLRDLQLVLEKLSAPRQLCSLVSAMYTGQERLFSRSGFLSESWVSASRGLCQGCPLSPLLAAAVLRGWTALLATTGVQPAAFVDDRYFWARDPVALTAAKAHSDAFDSAFGFRCDGRKCALAASPSSSTAPQVAEACGYGLSAQLRVLGLTVDFASDGAATPAAFDVQLLRRRLRLATVVSSCFAARRALLSRLVMPMLTWGGAFGVISVAQARALRHDFLFRVGSSTARDKAKPLCLAVLGFECDPVFMRRWSVLLETARLRMHTRRWQETAPLSVALQPLQTTLPAVVAVLAELGWWLTPGERGVERRDSVGQVRTFWFGFDSLEVLKEWLPDWHRRDALQSCGRLRQNYHRGVPGLAMGEYFPPVPPHTLCTFEGHVAAYQTGSFFAKQLALGYGCSAWDRAKRAQLEELPDCHCGLAAPSRPHLVWRCPAFPATRALLGRPADRLAERLLARPVPELPAPPVVLDVADFCESLAEELQSCSADALVVATDGSSCDHVAAASFAIDGGRTLSVGLPGEDQGSHKAELYGLVVLIRALLLLSIQGVCHVIVDCKALLDAFNGRGTLGLLVDELCAARSILQSRGLQVVLSWLPSHNKPLPAGWSSPCALAIDRLRALNARSDVQMLAVMLVFGSCVRFARRRPPPPGGTPAECMPHRLI</sequence>
<dbReference type="CDD" id="cd22744">
    <property type="entry name" value="OTU"/>
    <property type="match status" value="1"/>
</dbReference>
<dbReference type="PROSITE" id="PS50878">
    <property type="entry name" value="RT_POL"/>
    <property type="match status" value="1"/>
</dbReference>
<keyword evidence="5" id="KW-1185">Reference proteome</keyword>
<evidence type="ECO:0000313" key="5">
    <source>
        <dbReference type="Proteomes" id="UP000601435"/>
    </source>
</evidence>
<dbReference type="OrthoDB" id="445956at2759"/>
<comment type="caution">
    <text evidence="4">The sequence shown here is derived from an EMBL/GenBank/DDBJ whole genome shotgun (WGS) entry which is preliminary data.</text>
</comment>
<dbReference type="Pfam" id="PF02338">
    <property type="entry name" value="OTU"/>
    <property type="match status" value="1"/>
</dbReference>
<name>A0A812VKY5_9DINO</name>
<gene>
    <name evidence="4" type="ORF">SNEC2469_LOCUS17692</name>
</gene>
<dbReference type="PROSITE" id="PS50802">
    <property type="entry name" value="OTU"/>
    <property type="match status" value="1"/>
</dbReference>
<evidence type="ECO:0000259" key="2">
    <source>
        <dbReference type="PROSITE" id="PS50802"/>
    </source>
</evidence>
<feature type="region of interest" description="Disordered" evidence="1">
    <location>
        <begin position="285"/>
        <end position="316"/>
    </location>
</feature>
<dbReference type="EMBL" id="CAJNJA010029442">
    <property type="protein sequence ID" value="CAE7627834.1"/>
    <property type="molecule type" value="Genomic_DNA"/>
</dbReference>
<protein>
    <recommendedName>
        <fullName evidence="6">LINE-1 reverse transcriptase-like</fullName>
    </recommendedName>
</protein>
<feature type="region of interest" description="Disordered" evidence="1">
    <location>
        <begin position="152"/>
        <end position="196"/>
    </location>
</feature>
<evidence type="ECO:0008006" key="6">
    <source>
        <dbReference type="Google" id="ProtNLM"/>
    </source>
</evidence>
<feature type="domain" description="Reverse transcriptase" evidence="3">
    <location>
        <begin position="1050"/>
        <end position="1301"/>
    </location>
</feature>
<dbReference type="SUPFAM" id="SSF54001">
    <property type="entry name" value="Cysteine proteinases"/>
    <property type="match status" value="1"/>
</dbReference>
<evidence type="ECO:0000313" key="4">
    <source>
        <dbReference type="EMBL" id="CAE7627834.1"/>
    </source>
</evidence>
<dbReference type="InterPro" id="IPR043502">
    <property type="entry name" value="DNA/RNA_pol_sf"/>
</dbReference>
<evidence type="ECO:0000256" key="1">
    <source>
        <dbReference type="SAM" id="MobiDB-lite"/>
    </source>
</evidence>
<dbReference type="Proteomes" id="UP000601435">
    <property type="component" value="Unassembled WGS sequence"/>
</dbReference>
<feature type="region of interest" description="Disordered" evidence="1">
    <location>
        <begin position="209"/>
        <end position="256"/>
    </location>
</feature>
<dbReference type="InterPro" id="IPR000477">
    <property type="entry name" value="RT_dom"/>
</dbReference>
<accession>A0A812VKY5</accession>
<dbReference type="InterPro" id="IPR003323">
    <property type="entry name" value="OTU_dom"/>
</dbReference>
<dbReference type="InterPro" id="IPR038765">
    <property type="entry name" value="Papain-like_cys_pep_sf"/>
</dbReference>
<dbReference type="InterPro" id="IPR036691">
    <property type="entry name" value="Endo/exonu/phosph_ase_sf"/>
</dbReference>
<dbReference type="Gene3D" id="3.90.70.80">
    <property type="match status" value="1"/>
</dbReference>
<proteinExistence type="predicted"/>
<dbReference type="Pfam" id="PF00078">
    <property type="entry name" value="RVT_1"/>
    <property type="match status" value="1"/>
</dbReference>
<dbReference type="SUPFAM" id="SSF56672">
    <property type="entry name" value="DNA/RNA polymerases"/>
    <property type="match status" value="1"/>
</dbReference>
<reference evidence="4" key="1">
    <citation type="submission" date="2021-02" db="EMBL/GenBank/DDBJ databases">
        <authorList>
            <person name="Dougan E. K."/>
            <person name="Rhodes N."/>
            <person name="Thang M."/>
            <person name="Chan C."/>
        </authorList>
    </citation>
    <scope>NUCLEOTIDE SEQUENCE</scope>
</reference>
<dbReference type="PANTHER" id="PTHR19446">
    <property type="entry name" value="REVERSE TRANSCRIPTASES"/>
    <property type="match status" value="1"/>
</dbReference>
<feature type="non-terminal residue" evidence="4">
    <location>
        <position position="1"/>
    </location>
</feature>
<feature type="domain" description="OTU" evidence="2">
    <location>
        <begin position="1"/>
        <end position="140"/>
    </location>
</feature>
<organism evidence="4 5">
    <name type="scientific">Symbiodinium necroappetens</name>
    <dbReference type="NCBI Taxonomy" id="1628268"/>
    <lineage>
        <taxon>Eukaryota</taxon>
        <taxon>Sar</taxon>
        <taxon>Alveolata</taxon>
        <taxon>Dinophyceae</taxon>
        <taxon>Suessiales</taxon>
        <taxon>Symbiodiniaceae</taxon>
        <taxon>Symbiodinium</taxon>
    </lineage>
</organism>